<reference evidence="2" key="1">
    <citation type="journal article" date="2020" name="Phytopathology">
        <title>Genome Sequence Resources of Colletotrichum truncatum, C. plurivorum, C. musicola, and C. sojae: Four Species Pathogenic to Soybean (Glycine max).</title>
        <authorList>
            <person name="Rogerio F."/>
            <person name="Boufleur T.R."/>
            <person name="Ciampi-Guillardi M."/>
            <person name="Sukno S.A."/>
            <person name="Thon M.R."/>
            <person name="Massola Junior N.S."/>
            <person name="Baroncelli R."/>
        </authorList>
    </citation>
    <scope>NUCLEOTIDE SEQUENCE</scope>
    <source>
        <strain evidence="2">LFN0074</strain>
    </source>
</reference>
<organism evidence="2 3">
    <name type="scientific">Colletotrichum musicola</name>
    <dbReference type="NCBI Taxonomy" id="2175873"/>
    <lineage>
        <taxon>Eukaryota</taxon>
        <taxon>Fungi</taxon>
        <taxon>Dikarya</taxon>
        <taxon>Ascomycota</taxon>
        <taxon>Pezizomycotina</taxon>
        <taxon>Sordariomycetes</taxon>
        <taxon>Hypocreomycetidae</taxon>
        <taxon>Glomerellales</taxon>
        <taxon>Glomerellaceae</taxon>
        <taxon>Colletotrichum</taxon>
        <taxon>Colletotrichum orchidearum species complex</taxon>
    </lineage>
</organism>
<name>A0A8H6KU57_9PEZI</name>
<gene>
    <name evidence="2" type="ORF">CMUS01_05099</name>
</gene>
<comment type="caution">
    <text evidence="2">The sequence shown here is derived from an EMBL/GenBank/DDBJ whole genome shotgun (WGS) entry which is preliminary data.</text>
</comment>
<evidence type="ECO:0000313" key="3">
    <source>
        <dbReference type="Proteomes" id="UP000639643"/>
    </source>
</evidence>
<sequence>MVRREEEQRMRRGRSCWAWPGDNLSVDRVPATQARVQETERSNRHAVRATRTTAGSRGPAPARRECEEQNPMNTARRRQHPCLPLLFQMEAKQAGWRRDGGSARTMRLRRAGRGDEMYCITARFRDSEHLHQLARRRGGCVAGADGKLARGNVQQQAPSVRPNQQEWSVPRYALQASLQVKQTVMKRRRIAHERSCRAGVGSSPLVDGQPPQPMKIGHTLALRAEA</sequence>
<feature type="region of interest" description="Disordered" evidence="1">
    <location>
        <begin position="35"/>
        <end position="80"/>
    </location>
</feature>
<dbReference type="EMBL" id="WIGM01000147">
    <property type="protein sequence ID" value="KAF6837203.1"/>
    <property type="molecule type" value="Genomic_DNA"/>
</dbReference>
<feature type="region of interest" description="Disordered" evidence="1">
    <location>
        <begin position="195"/>
        <end position="215"/>
    </location>
</feature>
<proteinExistence type="predicted"/>
<evidence type="ECO:0000313" key="2">
    <source>
        <dbReference type="EMBL" id="KAF6837203.1"/>
    </source>
</evidence>
<evidence type="ECO:0000256" key="1">
    <source>
        <dbReference type="SAM" id="MobiDB-lite"/>
    </source>
</evidence>
<accession>A0A8H6KU57</accession>
<dbReference type="AlphaFoldDB" id="A0A8H6KU57"/>
<protein>
    <submittedName>
        <fullName evidence="2">Uncharacterized protein</fullName>
    </submittedName>
</protein>
<dbReference type="Proteomes" id="UP000639643">
    <property type="component" value="Unassembled WGS sequence"/>
</dbReference>
<keyword evidence="3" id="KW-1185">Reference proteome</keyword>